<evidence type="ECO:0000259" key="2">
    <source>
        <dbReference type="Pfam" id="PF02036"/>
    </source>
</evidence>
<dbReference type="AlphaFoldDB" id="A0AA37TU12"/>
<dbReference type="PIRSF" id="PIRSF025550">
    <property type="entry name" value="UCP025550_lpd_carrier"/>
    <property type="match status" value="1"/>
</dbReference>
<name>A0AA37TU12_9GAMM</name>
<dbReference type="SUPFAM" id="SSF55718">
    <property type="entry name" value="SCP-like"/>
    <property type="match status" value="1"/>
</dbReference>
<sequence length="167" mass="18768">MSSLLSQRFAQQAVNAIPKIVTPPIQLVPFRFQARLIESMLSLVLKEQMDDDELEFIEGHWVGIKITDLSLAFDVSILDKQWQVRQHQSDVDVCFSADGQSLVLIAAMEEDPDTLFFQRKLCIEGDTELGLEVKNLLMEVEFDKMPAAVRHAISQLAGLIKAANQTP</sequence>
<evidence type="ECO:0000313" key="3">
    <source>
        <dbReference type="EMBL" id="GLS82750.1"/>
    </source>
</evidence>
<reference evidence="3 4" key="1">
    <citation type="journal article" date="2014" name="Int. J. Syst. Evol. Microbiol.">
        <title>Complete genome sequence of Corynebacterium casei LMG S-19264T (=DSM 44701T), isolated from a smear-ripened cheese.</title>
        <authorList>
            <consortium name="US DOE Joint Genome Institute (JGI-PGF)"/>
            <person name="Walter F."/>
            <person name="Albersmeier A."/>
            <person name="Kalinowski J."/>
            <person name="Ruckert C."/>
        </authorList>
    </citation>
    <scope>NUCLEOTIDE SEQUENCE [LARGE SCALE GENOMIC DNA]</scope>
    <source>
        <strain evidence="3 4">NBRC 112785</strain>
    </source>
</reference>
<evidence type="ECO:0000313" key="4">
    <source>
        <dbReference type="Proteomes" id="UP001157439"/>
    </source>
</evidence>
<dbReference type="GO" id="GO:0006744">
    <property type="term" value="P:ubiquinone biosynthetic process"/>
    <property type="evidence" value="ECO:0007669"/>
    <property type="project" value="UniProtKB-UniRule"/>
</dbReference>
<organism evidence="3 4">
    <name type="scientific">Paraferrimonas haliotis</name>
    <dbReference type="NCBI Taxonomy" id="2013866"/>
    <lineage>
        <taxon>Bacteria</taxon>
        <taxon>Pseudomonadati</taxon>
        <taxon>Pseudomonadota</taxon>
        <taxon>Gammaproteobacteria</taxon>
        <taxon>Alteromonadales</taxon>
        <taxon>Ferrimonadaceae</taxon>
        <taxon>Paraferrimonas</taxon>
    </lineage>
</organism>
<dbReference type="Proteomes" id="UP001157439">
    <property type="component" value="Unassembled WGS sequence"/>
</dbReference>
<feature type="domain" description="SCP2" evidence="2">
    <location>
        <begin position="46"/>
        <end position="137"/>
    </location>
</feature>
<dbReference type="Pfam" id="PF02036">
    <property type="entry name" value="SCP2"/>
    <property type="match status" value="1"/>
</dbReference>
<keyword evidence="1" id="KW-0831">Ubiquinone biosynthesis</keyword>
<proteinExistence type="inferred from homology"/>
<keyword evidence="4" id="KW-1185">Reference proteome</keyword>
<comment type="similarity">
    <text evidence="1">Belongs to the UbiT family.</text>
</comment>
<comment type="function">
    <text evidence="1">Required for O(2)-independent ubiquinone (coenzyme Q) biosynthesis. Likely functions as an accessory factor.</text>
</comment>
<dbReference type="InterPro" id="IPR003033">
    <property type="entry name" value="SCP2_sterol-bd_dom"/>
</dbReference>
<dbReference type="InterPro" id="IPR016830">
    <property type="entry name" value="UbiT"/>
</dbReference>
<dbReference type="EMBL" id="BSPO01000002">
    <property type="protein sequence ID" value="GLS82750.1"/>
    <property type="molecule type" value="Genomic_DNA"/>
</dbReference>
<dbReference type="RefSeq" id="WP_095498834.1">
    <property type="nucleotide sequence ID" value="NZ_BSPO01000002.1"/>
</dbReference>
<comment type="caution">
    <text evidence="3">The sequence shown here is derived from an EMBL/GenBank/DDBJ whole genome shotgun (WGS) entry which is preliminary data.</text>
</comment>
<comment type="pathway">
    <text evidence="1">Cofactor biosynthesis; ubiquinone biosynthesis.</text>
</comment>
<dbReference type="InterPro" id="IPR036527">
    <property type="entry name" value="SCP2_sterol-bd_dom_sf"/>
</dbReference>
<evidence type="ECO:0000256" key="1">
    <source>
        <dbReference type="HAMAP-Rule" id="MF_02231"/>
    </source>
</evidence>
<gene>
    <name evidence="1" type="primary">ubiT</name>
    <name evidence="3" type="ORF">GCM10007894_07270</name>
</gene>
<protein>
    <recommendedName>
        <fullName evidence="1">Ubiquinone biosynthesis accessory factor UbiT</fullName>
    </recommendedName>
</protein>
<accession>A0AA37TU12</accession>
<dbReference type="HAMAP" id="MF_02231">
    <property type="entry name" value="UbiT"/>
    <property type="match status" value="1"/>
</dbReference>